<proteinExistence type="predicted"/>
<name>A0A3P7MRU1_DIBLA</name>
<sequence>MTWILHLNGTKACQVCYSGKGGLFEDLDACMECHKPFAVHFKHFPHCLKCLSMFKPDPKVCNPCFLDAKHKVHTKLCAVDNRVKTAMDRMRLQFGLHF</sequence>
<organism evidence="1 2">
    <name type="scientific">Dibothriocephalus latus</name>
    <name type="common">Fish tapeworm</name>
    <name type="synonym">Diphyllobothrium latum</name>
    <dbReference type="NCBI Taxonomy" id="60516"/>
    <lineage>
        <taxon>Eukaryota</taxon>
        <taxon>Metazoa</taxon>
        <taxon>Spiralia</taxon>
        <taxon>Lophotrochozoa</taxon>
        <taxon>Platyhelminthes</taxon>
        <taxon>Cestoda</taxon>
        <taxon>Eucestoda</taxon>
        <taxon>Diphyllobothriidea</taxon>
        <taxon>Diphyllobothriidae</taxon>
        <taxon>Dibothriocephalus</taxon>
    </lineage>
</organism>
<gene>
    <name evidence="1" type="ORF">DILT_LOCUS15376</name>
</gene>
<reference evidence="1 2" key="1">
    <citation type="submission" date="2018-11" db="EMBL/GenBank/DDBJ databases">
        <authorList>
            <consortium name="Pathogen Informatics"/>
        </authorList>
    </citation>
    <scope>NUCLEOTIDE SEQUENCE [LARGE SCALE GENOMIC DNA]</scope>
</reference>
<dbReference type="OrthoDB" id="6302420at2759"/>
<keyword evidence="2" id="KW-1185">Reference proteome</keyword>
<dbReference type="AlphaFoldDB" id="A0A3P7MRU1"/>
<evidence type="ECO:0000313" key="2">
    <source>
        <dbReference type="Proteomes" id="UP000281553"/>
    </source>
</evidence>
<protein>
    <submittedName>
        <fullName evidence="1">Uncharacterized protein</fullName>
    </submittedName>
</protein>
<evidence type="ECO:0000313" key="1">
    <source>
        <dbReference type="EMBL" id="VDN29480.1"/>
    </source>
</evidence>
<accession>A0A3P7MRU1</accession>
<dbReference type="EMBL" id="UYRU01078777">
    <property type="protein sequence ID" value="VDN29480.1"/>
    <property type="molecule type" value="Genomic_DNA"/>
</dbReference>
<dbReference type="Proteomes" id="UP000281553">
    <property type="component" value="Unassembled WGS sequence"/>
</dbReference>